<proteinExistence type="predicted"/>
<keyword evidence="1" id="KW-0479">Metal-binding</keyword>
<feature type="region of interest" description="Disordered" evidence="2">
    <location>
        <begin position="315"/>
        <end position="337"/>
    </location>
</feature>
<evidence type="ECO:0000256" key="1">
    <source>
        <dbReference type="PROSITE-ProRule" id="PRU00723"/>
    </source>
</evidence>
<reference evidence="4 5" key="1">
    <citation type="journal article" date="2015" name="Mol. Plant Microbe Interact.">
        <title>Genome, transcriptome, and functional analyses of Penicillium expansum provide new insights into secondary metabolism and pathogenicity.</title>
        <authorList>
            <person name="Ballester A.R."/>
            <person name="Marcet-Houben M."/>
            <person name="Levin E."/>
            <person name="Sela N."/>
            <person name="Selma-Lazaro C."/>
            <person name="Carmona L."/>
            <person name="Wisniewski M."/>
            <person name="Droby S."/>
            <person name="Gonzalez-Candelas L."/>
            <person name="Gabaldon T."/>
        </authorList>
    </citation>
    <scope>NUCLEOTIDE SEQUENCE [LARGE SCALE GENOMIC DNA]</scope>
    <source>
        <strain evidence="4 5">MD-8</strain>
    </source>
</reference>
<keyword evidence="1" id="KW-0862">Zinc</keyword>
<evidence type="ECO:0000259" key="3">
    <source>
        <dbReference type="PROSITE" id="PS50103"/>
    </source>
</evidence>
<evidence type="ECO:0000256" key="2">
    <source>
        <dbReference type="SAM" id="MobiDB-lite"/>
    </source>
</evidence>
<organism evidence="4 5">
    <name type="scientific">Penicillium expansum</name>
    <name type="common">Blue mold rot fungus</name>
    <dbReference type="NCBI Taxonomy" id="27334"/>
    <lineage>
        <taxon>Eukaryota</taxon>
        <taxon>Fungi</taxon>
        <taxon>Dikarya</taxon>
        <taxon>Ascomycota</taxon>
        <taxon>Pezizomycotina</taxon>
        <taxon>Eurotiomycetes</taxon>
        <taxon>Eurotiomycetidae</taxon>
        <taxon>Eurotiales</taxon>
        <taxon>Aspergillaceae</taxon>
        <taxon>Penicillium</taxon>
    </lineage>
</organism>
<feature type="zinc finger region" description="C3H1-type" evidence="1">
    <location>
        <begin position="397"/>
        <end position="425"/>
    </location>
</feature>
<dbReference type="Gene3D" id="4.10.1000.10">
    <property type="entry name" value="Zinc finger, CCCH-type"/>
    <property type="match status" value="1"/>
</dbReference>
<sequence>MATQAYLERYRQLSALDQQKNDFIEELLQRVTALENSFQQEKLDHERETRFNREVQVHEMELMDQISVVKKMMVSTALDALPKFGLTYPSFPFQDREPFVVLLLDGEGIIFKDEFLQLGEQGGRNAAKQLWKSLQGYVTTILSTITEPKIMTKIYLNVKGLMETYIRGGIALEASTISDFIRGFNESASFFEIVDVGTGKNKAHDKIKEAFKLYLYNCHCHQLFLGCPSNEEYARSLTELISGANYKGRVSLVEGLPLEKEFDYFRDQDYRITQFPDVFRTTKIAPITLTAPSAPNAPSWAAPWKSAIPSRTLLTPSPTQQFQTPAPLSRTSTSTSVSNLGAPLAPVTIKPESSDFQVVRSKVPGTSPPKTVERNKYGQRVDRLDFKSIPRDDLNKLKKLKLCNYHFLLGECPNEENCYHDHDRKLSRQDLHILSAIARMTPCRFGLECDDVECIYGHRCPQSEPGKKTCFRGDSCRFEPVAHGIDTNIVKVTKI</sequence>
<dbReference type="HOGENOM" id="CLU_031811_0_1_1"/>
<dbReference type="InterPro" id="IPR057654">
    <property type="entry name" value="Znf-CCCH_tandem"/>
</dbReference>
<dbReference type="AlphaFoldDB" id="A0A0A2KP18"/>
<feature type="domain" description="C3H1-type" evidence="3">
    <location>
        <begin position="397"/>
        <end position="425"/>
    </location>
</feature>
<dbReference type="STRING" id="27334.A0A0A2KP18"/>
<dbReference type="PhylomeDB" id="A0A0A2KP18"/>
<dbReference type="GO" id="GO:0008270">
    <property type="term" value="F:zinc ion binding"/>
    <property type="evidence" value="ECO:0007669"/>
    <property type="project" value="UniProtKB-KW"/>
</dbReference>
<dbReference type="VEuPathDB" id="FungiDB:PEXP_103580"/>
<dbReference type="PANTHER" id="PTHR37543:SF1">
    <property type="entry name" value="CCCH ZINC FINGER DNA BINDING PROTEIN (AFU_ORTHOLOGUE AFUA_5G12760)"/>
    <property type="match status" value="1"/>
</dbReference>
<dbReference type="InterPro" id="IPR000571">
    <property type="entry name" value="Znf_CCCH"/>
</dbReference>
<feature type="domain" description="C3H1-type" evidence="3">
    <location>
        <begin position="459"/>
        <end position="486"/>
    </location>
</feature>
<name>A0A0A2KP18_PENEN</name>
<keyword evidence="1" id="KW-0863">Zinc-finger</keyword>
<evidence type="ECO:0000313" key="4">
    <source>
        <dbReference type="EMBL" id="KGO58037.1"/>
    </source>
</evidence>
<dbReference type="PROSITE" id="PS50103">
    <property type="entry name" value="ZF_C3H1"/>
    <property type="match status" value="2"/>
</dbReference>
<comment type="caution">
    <text evidence="4">The sequence shown here is derived from an EMBL/GenBank/DDBJ whole genome shotgun (WGS) entry which is preliminary data.</text>
</comment>
<dbReference type="InterPro" id="IPR057683">
    <property type="entry name" value="DUF7923"/>
</dbReference>
<dbReference type="Pfam" id="PF25540">
    <property type="entry name" value="DUF7923"/>
    <property type="match status" value="1"/>
</dbReference>
<dbReference type="Proteomes" id="UP000030143">
    <property type="component" value="Unassembled WGS sequence"/>
</dbReference>
<dbReference type="GeneID" id="27681166"/>
<protein>
    <submittedName>
        <fullName evidence="4">Zinc finger, CCCH-type</fullName>
    </submittedName>
</protein>
<gene>
    <name evidence="4" type="ORF">PEX2_084760</name>
</gene>
<keyword evidence="5" id="KW-1185">Reference proteome</keyword>
<dbReference type="Pfam" id="PF25543">
    <property type="entry name" value="zf-CCCH_tandem"/>
    <property type="match status" value="1"/>
</dbReference>
<dbReference type="PANTHER" id="PTHR37543">
    <property type="entry name" value="CCCH ZINC FINGER DNA BINDING PROTEIN (AFU_ORTHOLOGUE AFUA_5G12760)"/>
    <property type="match status" value="1"/>
</dbReference>
<evidence type="ECO:0000313" key="5">
    <source>
        <dbReference type="Proteomes" id="UP000030143"/>
    </source>
</evidence>
<dbReference type="RefSeq" id="XP_016599589.1">
    <property type="nucleotide sequence ID" value="XM_016745746.1"/>
</dbReference>
<dbReference type="EMBL" id="JQFZ01000124">
    <property type="protein sequence ID" value="KGO58037.1"/>
    <property type="molecule type" value="Genomic_DNA"/>
</dbReference>
<accession>A0A0A2KP18</accession>
<dbReference type="OrthoDB" id="2270193at2759"/>
<feature type="zinc finger region" description="C3H1-type" evidence="1">
    <location>
        <begin position="459"/>
        <end position="486"/>
    </location>
</feature>